<dbReference type="Proteomes" id="UP000471560">
    <property type="component" value="Unassembled WGS sequence"/>
</dbReference>
<comment type="caution">
    <text evidence="1">The sequence shown here is derived from an EMBL/GenBank/DDBJ whole genome shotgun (WGS) entry which is preliminary data.</text>
</comment>
<evidence type="ECO:0000313" key="2">
    <source>
        <dbReference type="Proteomes" id="UP000471560"/>
    </source>
</evidence>
<proteinExistence type="predicted"/>
<dbReference type="EMBL" id="WUEZ01000116">
    <property type="protein sequence ID" value="NEI39143.1"/>
    <property type="molecule type" value="Genomic_DNA"/>
</dbReference>
<dbReference type="AlphaFoldDB" id="A0A6P0BH22"/>
<accession>A0A6P0BH22</accession>
<evidence type="ECO:0000313" key="1">
    <source>
        <dbReference type="EMBL" id="NEI39143.1"/>
    </source>
</evidence>
<reference evidence="1 2" key="1">
    <citation type="submission" date="2019-12" db="EMBL/GenBank/DDBJ databases">
        <title>Rhizobium genotypes associated with high levels of biological nitrogen fixation by grain legumes in a temperate-maritime cropping system.</title>
        <authorList>
            <person name="Maluk M."/>
            <person name="Francesc Ferrando Molina F."/>
            <person name="Lopez Del Egido L."/>
            <person name="Lafos M."/>
            <person name="Langarica-Fuentes A."/>
            <person name="Gebre Yohannes G."/>
            <person name="Young M.W."/>
            <person name="Martin P."/>
            <person name="Gantlett R."/>
            <person name="Kenicer G."/>
            <person name="Hawes C."/>
            <person name="Begg G.S."/>
            <person name="Quilliam R.S."/>
            <person name="Squire G.R."/>
            <person name="Poole P.S."/>
            <person name="Young P.W."/>
            <person name="Iannetta P.M."/>
            <person name="James E.K."/>
        </authorList>
    </citation>
    <scope>NUCLEOTIDE SEQUENCE [LARGE SCALE GENOMIC DNA]</scope>
    <source>
        <strain evidence="1 2">JHI1096</strain>
    </source>
</reference>
<organism evidence="1 2">
    <name type="scientific">Rhizobium leguminosarum</name>
    <dbReference type="NCBI Taxonomy" id="384"/>
    <lineage>
        <taxon>Bacteria</taxon>
        <taxon>Pseudomonadati</taxon>
        <taxon>Pseudomonadota</taxon>
        <taxon>Alphaproteobacteria</taxon>
        <taxon>Hyphomicrobiales</taxon>
        <taxon>Rhizobiaceae</taxon>
        <taxon>Rhizobium/Agrobacterium group</taxon>
        <taxon>Rhizobium</taxon>
    </lineage>
</organism>
<name>A0A6P0BH22_RHILE</name>
<protein>
    <submittedName>
        <fullName evidence="1">Uncharacterized protein</fullName>
    </submittedName>
</protein>
<gene>
    <name evidence="1" type="ORF">GR204_35400</name>
</gene>
<sequence length="73" mass="7755">MANATLRLGEAAAACPFAPPAGRRCRQADEGLVSAISRAKACLKRREHLKTGRINTMQLVHIFNLTAVAQGPG</sequence>